<dbReference type="Pfam" id="PF00398">
    <property type="entry name" value="RrnaAD"/>
    <property type="match status" value="1"/>
</dbReference>
<evidence type="ECO:0000256" key="4">
    <source>
        <dbReference type="ARBA" id="ARBA00022679"/>
    </source>
</evidence>
<evidence type="ECO:0000259" key="9">
    <source>
        <dbReference type="SMART" id="SM00650"/>
    </source>
</evidence>
<feature type="binding site" evidence="7 8">
    <location>
        <position position="92"/>
    </location>
    <ligand>
        <name>S-adenosyl-L-methionine</name>
        <dbReference type="ChEBI" id="CHEBI:59789"/>
    </ligand>
</feature>
<dbReference type="GO" id="GO:0003723">
    <property type="term" value="F:RNA binding"/>
    <property type="evidence" value="ECO:0007669"/>
    <property type="project" value="UniProtKB-UniRule"/>
</dbReference>
<dbReference type="EMBL" id="QHHQ01000004">
    <property type="protein sequence ID" value="RAI00261.1"/>
    <property type="molecule type" value="Genomic_DNA"/>
</dbReference>
<keyword evidence="2 7" id="KW-0698">rRNA processing</keyword>
<keyword evidence="1 7" id="KW-0963">Cytoplasm</keyword>
<dbReference type="NCBIfam" id="TIGR00755">
    <property type="entry name" value="ksgA"/>
    <property type="match status" value="1"/>
</dbReference>
<dbReference type="SMART" id="SM00650">
    <property type="entry name" value="rADc"/>
    <property type="match status" value="1"/>
</dbReference>
<dbReference type="PANTHER" id="PTHR11727">
    <property type="entry name" value="DIMETHYLADENOSINE TRANSFERASE"/>
    <property type="match status" value="1"/>
</dbReference>
<name>A0A8B2NNS5_9HYPH</name>
<evidence type="ECO:0000256" key="2">
    <source>
        <dbReference type="ARBA" id="ARBA00022552"/>
    </source>
</evidence>
<comment type="similarity">
    <text evidence="7">Belongs to the class I-like SAM-binding methyltransferase superfamily. rRNA adenine N(6)-methyltransferase family. RsmA subfamily.</text>
</comment>
<evidence type="ECO:0000256" key="7">
    <source>
        <dbReference type="HAMAP-Rule" id="MF_00607"/>
    </source>
</evidence>
<comment type="subcellular location">
    <subcellularLocation>
        <location evidence="7">Cytoplasm</location>
    </subcellularLocation>
</comment>
<organism evidence="10 11">
    <name type="scientific">Acuticoccus sediminis</name>
    <dbReference type="NCBI Taxonomy" id="2184697"/>
    <lineage>
        <taxon>Bacteria</taxon>
        <taxon>Pseudomonadati</taxon>
        <taxon>Pseudomonadota</taxon>
        <taxon>Alphaproteobacteria</taxon>
        <taxon>Hyphomicrobiales</taxon>
        <taxon>Amorphaceae</taxon>
        <taxon>Acuticoccus</taxon>
    </lineage>
</organism>
<dbReference type="InterPro" id="IPR020598">
    <property type="entry name" value="rRNA_Ade_methylase_Trfase_N"/>
</dbReference>
<dbReference type="RefSeq" id="WP_111348983.1">
    <property type="nucleotide sequence ID" value="NZ_QHHQ01000004.1"/>
</dbReference>
<feature type="binding site" evidence="7 8">
    <location>
        <position position="137"/>
    </location>
    <ligand>
        <name>S-adenosyl-L-methionine</name>
        <dbReference type="ChEBI" id="CHEBI:59789"/>
    </ligand>
</feature>
<accession>A0A8B2NNS5</accession>
<dbReference type="HAMAP" id="MF_00607">
    <property type="entry name" value="16SrRNA_methyltr_A"/>
    <property type="match status" value="1"/>
</dbReference>
<keyword evidence="11" id="KW-1185">Reference proteome</keyword>
<evidence type="ECO:0000256" key="5">
    <source>
        <dbReference type="ARBA" id="ARBA00022691"/>
    </source>
</evidence>
<keyword evidence="3 7" id="KW-0489">Methyltransferase</keyword>
<gene>
    <name evidence="7" type="primary">rsmA</name>
    <name evidence="7" type="synonym">ksgA</name>
    <name evidence="10" type="ORF">DLJ53_21405</name>
</gene>
<evidence type="ECO:0000313" key="11">
    <source>
        <dbReference type="Proteomes" id="UP000249590"/>
    </source>
</evidence>
<feature type="binding site" evidence="7 8">
    <location>
        <position position="71"/>
    </location>
    <ligand>
        <name>S-adenosyl-L-methionine</name>
        <dbReference type="ChEBI" id="CHEBI:59789"/>
    </ligand>
</feature>
<dbReference type="InterPro" id="IPR011530">
    <property type="entry name" value="rRNA_adenine_dimethylase"/>
</dbReference>
<dbReference type="CDD" id="cd02440">
    <property type="entry name" value="AdoMet_MTases"/>
    <property type="match status" value="1"/>
</dbReference>
<dbReference type="Gene3D" id="3.40.50.150">
    <property type="entry name" value="Vaccinia Virus protein VP39"/>
    <property type="match status" value="1"/>
</dbReference>
<dbReference type="InterPro" id="IPR001737">
    <property type="entry name" value="KsgA/Erm"/>
</dbReference>
<dbReference type="PANTHER" id="PTHR11727:SF7">
    <property type="entry name" value="DIMETHYLADENOSINE TRANSFERASE-RELATED"/>
    <property type="match status" value="1"/>
</dbReference>
<dbReference type="GO" id="GO:0052908">
    <property type="term" value="F:16S rRNA (adenine(1518)-N(6)/adenine(1519)-N(6))-dimethyltransferase activity"/>
    <property type="evidence" value="ECO:0007669"/>
    <property type="project" value="UniProtKB-EC"/>
</dbReference>
<evidence type="ECO:0000256" key="8">
    <source>
        <dbReference type="PROSITE-ProRule" id="PRU01026"/>
    </source>
</evidence>
<dbReference type="Proteomes" id="UP000249590">
    <property type="component" value="Unassembled WGS sequence"/>
</dbReference>
<keyword evidence="4 7" id="KW-0808">Transferase</keyword>
<dbReference type="PROSITE" id="PS01131">
    <property type="entry name" value="RRNA_A_DIMETH"/>
    <property type="match status" value="1"/>
</dbReference>
<feature type="binding site" evidence="7 8">
    <location>
        <position position="38"/>
    </location>
    <ligand>
        <name>S-adenosyl-L-methionine</name>
        <dbReference type="ChEBI" id="CHEBI:59789"/>
    </ligand>
</feature>
<dbReference type="AlphaFoldDB" id="A0A8B2NNS5"/>
<feature type="binding site" evidence="7 8">
    <location>
        <position position="118"/>
    </location>
    <ligand>
        <name>S-adenosyl-L-methionine</name>
        <dbReference type="ChEBI" id="CHEBI:59789"/>
    </ligand>
</feature>
<dbReference type="PROSITE" id="PS51689">
    <property type="entry name" value="SAM_RNA_A_N6_MT"/>
    <property type="match status" value="1"/>
</dbReference>
<dbReference type="InterPro" id="IPR020596">
    <property type="entry name" value="rRNA_Ade_Mease_Trfase_CS"/>
</dbReference>
<evidence type="ECO:0000256" key="1">
    <source>
        <dbReference type="ARBA" id="ARBA00022490"/>
    </source>
</evidence>
<dbReference type="InterPro" id="IPR023165">
    <property type="entry name" value="rRNA_Ade_diMease-like_C"/>
</dbReference>
<comment type="function">
    <text evidence="7">Specifically dimethylates two adjacent adenosines (A1518 and A1519) in the loop of a conserved hairpin near the 3'-end of 16S rRNA in the 30S particle. May play a critical role in biogenesis of 30S subunits.</text>
</comment>
<keyword evidence="5 7" id="KW-0949">S-adenosyl-L-methionine</keyword>
<sequence length="300" mass="31800">MTTSALAGLRERIDGLPPLREVAAASLPARKSLGQHFLFDLNLTDKIARTARPAGATTEAPLEGTTVVEVGPGPGGLTRSLLKAGANVIAIEKDQRASEVLAPLIEAADGRLTLITADALSADWTAIAPPGTTICANLPYNVATPLIVDWLTGPWPPWWASATVMVQREVADRIVAAPASADYGRLSVLTGARAFATSVFDVSPAAFVPPPKVWSSVVRIDPKPDTGVPLKALERVTAAAFGQRRKMLRSSLKALTREPETLLAAAGIEPTERAERISVEDFIRLAHAWEATNEDTPAAR</sequence>
<evidence type="ECO:0000256" key="6">
    <source>
        <dbReference type="ARBA" id="ARBA00022884"/>
    </source>
</evidence>
<evidence type="ECO:0000256" key="3">
    <source>
        <dbReference type="ARBA" id="ARBA00022603"/>
    </source>
</evidence>
<dbReference type="InterPro" id="IPR029063">
    <property type="entry name" value="SAM-dependent_MTases_sf"/>
</dbReference>
<evidence type="ECO:0000313" key="10">
    <source>
        <dbReference type="EMBL" id="RAI00261.1"/>
    </source>
</evidence>
<feature type="domain" description="Ribosomal RNA adenine methylase transferase N-terminal" evidence="9">
    <location>
        <begin position="43"/>
        <end position="224"/>
    </location>
</feature>
<protein>
    <recommendedName>
        <fullName evidence="7">Ribosomal RNA small subunit methyltransferase A</fullName>
        <ecNumber evidence="7">2.1.1.182</ecNumber>
    </recommendedName>
    <alternativeName>
        <fullName evidence="7">16S rRNA (adenine(1518)-N(6)/adenine(1519)-N(6))-dimethyltransferase</fullName>
    </alternativeName>
    <alternativeName>
        <fullName evidence="7">16S rRNA dimethyladenosine transferase</fullName>
    </alternativeName>
    <alternativeName>
        <fullName evidence="7">16S rRNA dimethylase</fullName>
    </alternativeName>
    <alternativeName>
        <fullName evidence="7">S-adenosylmethionine-6-N', N'-adenosyl(rRNA) dimethyltransferase</fullName>
    </alternativeName>
</protein>
<feature type="binding site" evidence="7 8">
    <location>
        <position position="36"/>
    </location>
    <ligand>
        <name>S-adenosyl-L-methionine</name>
        <dbReference type="ChEBI" id="CHEBI:59789"/>
    </ligand>
</feature>
<comment type="catalytic activity">
    <reaction evidence="7">
        <text>adenosine(1518)/adenosine(1519) in 16S rRNA + 4 S-adenosyl-L-methionine = N(6)-dimethyladenosine(1518)/N(6)-dimethyladenosine(1519) in 16S rRNA + 4 S-adenosyl-L-homocysteine + 4 H(+)</text>
        <dbReference type="Rhea" id="RHEA:19609"/>
        <dbReference type="Rhea" id="RHEA-COMP:10232"/>
        <dbReference type="Rhea" id="RHEA-COMP:10233"/>
        <dbReference type="ChEBI" id="CHEBI:15378"/>
        <dbReference type="ChEBI" id="CHEBI:57856"/>
        <dbReference type="ChEBI" id="CHEBI:59789"/>
        <dbReference type="ChEBI" id="CHEBI:74411"/>
        <dbReference type="ChEBI" id="CHEBI:74493"/>
        <dbReference type="EC" id="2.1.1.182"/>
    </reaction>
</comment>
<dbReference type="FunFam" id="1.10.8.100:FF:000001">
    <property type="entry name" value="Ribosomal RNA small subunit methyltransferase A"/>
    <property type="match status" value="1"/>
</dbReference>
<dbReference type="EC" id="2.1.1.182" evidence="7"/>
<dbReference type="SUPFAM" id="SSF53335">
    <property type="entry name" value="S-adenosyl-L-methionine-dependent methyltransferases"/>
    <property type="match status" value="1"/>
</dbReference>
<comment type="caution">
    <text evidence="10">The sequence shown here is derived from an EMBL/GenBank/DDBJ whole genome shotgun (WGS) entry which is preliminary data.</text>
</comment>
<reference evidence="10 11" key="1">
    <citation type="submission" date="2018-05" db="EMBL/GenBank/DDBJ databases">
        <title>Acuticoccus sediminis sp. nov., isolated from deep-sea sediment of Indian Ocean.</title>
        <authorList>
            <person name="Liu X."/>
            <person name="Lai Q."/>
            <person name="Du Y."/>
            <person name="Sun F."/>
            <person name="Zhang X."/>
            <person name="Wang S."/>
            <person name="Shao Z."/>
        </authorList>
    </citation>
    <scope>NUCLEOTIDE SEQUENCE [LARGE SCALE GENOMIC DNA]</scope>
    <source>
        <strain evidence="10 11">PTG4-2</strain>
    </source>
</reference>
<dbReference type="OrthoDB" id="9814755at2"/>
<dbReference type="Gene3D" id="1.10.8.100">
    <property type="entry name" value="Ribosomal RNA adenine dimethylase-like, domain 2"/>
    <property type="match status" value="1"/>
</dbReference>
<dbReference type="GO" id="GO:0005829">
    <property type="term" value="C:cytosol"/>
    <property type="evidence" value="ECO:0007669"/>
    <property type="project" value="TreeGrafter"/>
</dbReference>
<keyword evidence="6 7" id="KW-0694">RNA-binding</keyword>
<proteinExistence type="inferred from homology"/>